<keyword evidence="1" id="KW-0472">Membrane</keyword>
<dbReference type="PANTHER" id="PTHR45786">
    <property type="entry name" value="DNA BINDING PROTEIN-LIKE"/>
    <property type="match status" value="1"/>
</dbReference>
<reference evidence="2" key="1">
    <citation type="submission" date="2023-03" db="EMBL/GenBank/DDBJ databases">
        <title>Chromosome-scale reference genome and RAD-based genetic map of yellow starthistle (Centaurea solstitialis) reveal putative structural variation and QTLs associated with invader traits.</title>
        <authorList>
            <person name="Reatini B."/>
            <person name="Cang F.A."/>
            <person name="Jiang Q."/>
            <person name="Mckibben M.T.W."/>
            <person name="Barker M.S."/>
            <person name="Rieseberg L.H."/>
            <person name="Dlugosch K.M."/>
        </authorList>
    </citation>
    <scope>NUCLEOTIDE SEQUENCE</scope>
    <source>
        <strain evidence="2">CAN-66</strain>
        <tissue evidence="2">Leaf</tissue>
    </source>
</reference>
<keyword evidence="1" id="KW-0812">Transmembrane</keyword>
<dbReference type="EMBL" id="JARYMX010000001">
    <property type="protein sequence ID" value="KAJ9567246.1"/>
    <property type="molecule type" value="Genomic_DNA"/>
</dbReference>
<gene>
    <name evidence="2" type="ORF">OSB04_003212</name>
</gene>
<dbReference type="Proteomes" id="UP001172457">
    <property type="component" value="Chromosome 1"/>
</dbReference>
<dbReference type="AlphaFoldDB" id="A0AA38WVL9"/>
<comment type="caution">
    <text evidence="2">The sequence shown here is derived from an EMBL/GenBank/DDBJ whole genome shotgun (WGS) entry which is preliminary data.</text>
</comment>
<evidence type="ECO:0000313" key="3">
    <source>
        <dbReference type="Proteomes" id="UP001172457"/>
    </source>
</evidence>
<feature type="transmembrane region" description="Helical" evidence="1">
    <location>
        <begin position="33"/>
        <end position="54"/>
    </location>
</feature>
<protein>
    <recommendedName>
        <fullName evidence="4">Helitron helicase-like domain-containing protein</fullName>
    </recommendedName>
</protein>
<accession>A0AA38WVL9</accession>
<evidence type="ECO:0000313" key="2">
    <source>
        <dbReference type="EMBL" id="KAJ9567246.1"/>
    </source>
</evidence>
<dbReference type="PANTHER" id="PTHR45786:SF74">
    <property type="entry name" value="ATP-DEPENDENT DNA HELICASE"/>
    <property type="match status" value="1"/>
</dbReference>
<keyword evidence="1" id="KW-1133">Transmembrane helix</keyword>
<proteinExistence type="predicted"/>
<name>A0AA38WVL9_9ASTR</name>
<evidence type="ECO:0008006" key="4">
    <source>
        <dbReference type="Google" id="ProtNLM"/>
    </source>
</evidence>
<organism evidence="2 3">
    <name type="scientific">Centaurea solstitialis</name>
    <name type="common">yellow star-thistle</name>
    <dbReference type="NCBI Taxonomy" id="347529"/>
    <lineage>
        <taxon>Eukaryota</taxon>
        <taxon>Viridiplantae</taxon>
        <taxon>Streptophyta</taxon>
        <taxon>Embryophyta</taxon>
        <taxon>Tracheophyta</taxon>
        <taxon>Spermatophyta</taxon>
        <taxon>Magnoliopsida</taxon>
        <taxon>eudicotyledons</taxon>
        <taxon>Gunneridae</taxon>
        <taxon>Pentapetalae</taxon>
        <taxon>asterids</taxon>
        <taxon>campanulids</taxon>
        <taxon>Asterales</taxon>
        <taxon>Asteraceae</taxon>
        <taxon>Carduoideae</taxon>
        <taxon>Cardueae</taxon>
        <taxon>Centaureinae</taxon>
        <taxon>Centaurea</taxon>
    </lineage>
</organism>
<evidence type="ECO:0000256" key="1">
    <source>
        <dbReference type="SAM" id="Phobius"/>
    </source>
</evidence>
<keyword evidence="3" id="KW-1185">Reference proteome</keyword>
<sequence length="329" mass="38408">MSALHLAFAKYLSAFKNFALHSASPRDFRPSSLFGLLCLSISSSPLLIICYHFTQRYPRPHWAQTNPRQFWAEARLLKHAARGRSPQRLKGHDSYGRTKYNGCCKGGRIRLPFPREPPPLIKKLFEDRHFMENVRAYNQMFAMTSFGAKLDTSINSGRHPYVFKVEGQISHWMGSLCPPYDHNCRFLQMYVYDTANEVSNRLRHFHKGEHTNLKPEIVEALIHFFDESNDLVKLFHTAYDKNHQNFTLGYTAVAINYVLTLQLLVHLGKLFMILNQKITYLKELISCILRIWHYSFHCYLYMETFSTSRSLQLICTITLRREVVSTIFG</sequence>